<feature type="transmembrane region" description="Helical" evidence="2">
    <location>
        <begin position="134"/>
        <end position="152"/>
    </location>
</feature>
<sequence>MKLLRRGDSDNSDKRDVEVIESTAETTTDEPGTADAAGASTPGKGRPTPKRREAEAKKRGPVAPAPLTSKEARARRKANRGNKEERKAAAAERRAESANRRARMLAGEEKYLLPRDKGPVRAYTRDLVDSRRNLVGLFMPLALVLIMAMFLSPVIQNYVTLAMLVMMLFMAGEGYFLGRMINNKVRERYPDSVDGGFKLGWYAFVRASQIRKMRAPAPRVKPGDAV</sequence>
<dbReference type="AlphaFoldDB" id="A0A3S5Y8N3"/>
<feature type="compositionally biased region" description="Basic and acidic residues" evidence="1">
    <location>
        <begin position="1"/>
        <end position="18"/>
    </location>
</feature>
<dbReference type="KEGG" id="req:REQ_28340"/>
<dbReference type="GeneID" id="57578489"/>
<dbReference type="Proteomes" id="UP001154400">
    <property type="component" value="Chromosome"/>
</dbReference>
<organism evidence="3">
    <name type="scientific">Rhodococcus hoagii (strain 103S)</name>
    <name type="common">Rhodococcus equi</name>
    <dbReference type="NCBI Taxonomy" id="685727"/>
    <lineage>
        <taxon>Bacteria</taxon>
        <taxon>Bacillati</taxon>
        <taxon>Actinomycetota</taxon>
        <taxon>Actinomycetes</taxon>
        <taxon>Mycobacteriales</taxon>
        <taxon>Nocardiaceae</taxon>
        <taxon>Prescottella</taxon>
    </lineage>
</organism>
<protein>
    <submittedName>
        <fullName evidence="3">Integral membrane protein</fullName>
    </submittedName>
</protein>
<accession>A0A3S5Y8N3</accession>
<proteinExistence type="predicted"/>
<dbReference type="Pfam" id="PF11241">
    <property type="entry name" value="DUF3043"/>
    <property type="match status" value="1"/>
</dbReference>
<name>A0A3S5Y8N3_RHOH1</name>
<evidence type="ECO:0000313" key="4">
    <source>
        <dbReference type="Proteomes" id="UP000006892"/>
    </source>
</evidence>
<evidence type="ECO:0000256" key="2">
    <source>
        <dbReference type="SAM" id="Phobius"/>
    </source>
</evidence>
<keyword evidence="2" id="KW-0472">Membrane</keyword>
<gene>
    <name evidence="3" type="ordered locus">REQ_28340</name>
</gene>
<feature type="compositionally biased region" description="Basic and acidic residues" evidence="1">
    <location>
        <begin position="81"/>
        <end position="99"/>
    </location>
</feature>
<keyword evidence="2" id="KW-0812">Transmembrane</keyword>
<reference evidence="3" key="1">
    <citation type="journal article" date="2010" name="PLoS Genet.">
        <title>The genome of a pathogenic rhodococcus: cooptive virulence underpinned by key gene acquisitions.</title>
        <authorList>
            <person name="Letek M."/>
            <person name="Gonzalez P."/>
            <person name="Macarthur I."/>
            <person name="Rodriguez H."/>
            <person name="Freeman T.C."/>
            <person name="Valero-Rello A."/>
            <person name="Blanco M."/>
            <person name="Buckley T."/>
            <person name="Cherevach I."/>
            <person name="Fahey R."/>
            <person name="Hapeshi A."/>
            <person name="Holdstock J."/>
            <person name="Leadon D."/>
            <person name="Navas J."/>
            <person name="Ocampo A."/>
            <person name="Quail M.A."/>
            <person name="Sanders M."/>
            <person name="Scortti M.M."/>
            <person name="Prescott J.F."/>
            <person name="Fogarty U."/>
            <person name="Meijer W.G."/>
            <person name="Parkhill J."/>
            <person name="Bentley S.D."/>
            <person name="Vazquez-Boland J.A."/>
        </authorList>
    </citation>
    <scope>NUCLEOTIDE SEQUENCE [LARGE SCALE GENOMIC DNA]</scope>
    <source>
        <strain evidence="3 4">103S</strain>
    </source>
</reference>
<dbReference type="EMBL" id="FN563149">
    <property type="protein sequence ID" value="CBH48853.1"/>
    <property type="molecule type" value="Genomic_DNA"/>
</dbReference>
<feature type="region of interest" description="Disordered" evidence="1">
    <location>
        <begin position="1"/>
        <end position="100"/>
    </location>
</feature>
<evidence type="ECO:0000313" key="3">
    <source>
        <dbReference type="EMBL" id="CBH48853.1"/>
    </source>
</evidence>
<keyword evidence="2" id="KW-1133">Transmembrane helix</keyword>
<evidence type="ECO:0000256" key="1">
    <source>
        <dbReference type="SAM" id="MobiDB-lite"/>
    </source>
</evidence>
<dbReference type="RefSeq" id="WP_005512468.1">
    <property type="nucleotide sequence ID" value="NC_014659.1"/>
</dbReference>
<feature type="transmembrane region" description="Helical" evidence="2">
    <location>
        <begin position="158"/>
        <end position="178"/>
    </location>
</feature>
<dbReference type="InterPro" id="IPR021403">
    <property type="entry name" value="DUF3043"/>
</dbReference>